<gene>
    <name evidence="11" type="ORF">M0811_07471</name>
    <name evidence="12" type="ORF">M0811_14515</name>
</gene>
<dbReference type="NCBIfam" id="TIGR03081">
    <property type="entry name" value="metmalonyl_epim"/>
    <property type="match status" value="1"/>
</dbReference>
<evidence type="ECO:0000313" key="12">
    <source>
        <dbReference type="EMBL" id="KAJ5079182.1"/>
    </source>
</evidence>
<comment type="function">
    <text evidence="6">Methylmalonyl-CoA epimerase involved in propionyl-CoA metabolism.</text>
</comment>
<organism evidence="11 13">
    <name type="scientific">Anaeramoeba ignava</name>
    <name type="common">Anaerobic marine amoeba</name>
    <dbReference type="NCBI Taxonomy" id="1746090"/>
    <lineage>
        <taxon>Eukaryota</taxon>
        <taxon>Metamonada</taxon>
        <taxon>Anaeramoebidae</taxon>
        <taxon>Anaeramoeba</taxon>
    </lineage>
</organism>
<keyword evidence="2" id="KW-0479">Metal-binding</keyword>
<dbReference type="InterPro" id="IPR037523">
    <property type="entry name" value="VOC_core"/>
</dbReference>
<dbReference type="OrthoDB" id="16820at2759"/>
<protein>
    <recommendedName>
        <fullName evidence="8">Methylmalonyl-CoA epimerase, mitochondrial</fullName>
        <ecNumber evidence="7">5.1.99.1</ecNumber>
    </recommendedName>
    <alternativeName>
        <fullName evidence="9">DL-methylmalonyl-CoA racemase</fullName>
    </alternativeName>
</protein>
<feature type="domain" description="VOC" evidence="10">
    <location>
        <begin position="46"/>
        <end position="175"/>
    </location>
</feature>
<keyword evidence="4" id="KW-0170">Cobalt</keyword>
<accession>A0A9Q0LNP6</accession>
<evidence type="ECO:0000313" key="13">
    <source>
        <dbReference type="Proteomes" id="UP001149090"/>
    </source>
</evidence>
<dbReference type="EC" id="5.1.99.1" evidence="7"/>
<evidence type="ECO:0000313" key="11">
    <source>
        <dbReference type="EMBL" id="KAJ5075120.1"/>
    </source>
</evidence>
<dbReference type="Proteomes" id="UP001149090">
    <property type="component" value="Unassembled WGS sequence"/>
</dbReference>
<evidence type="ECO:0000256" key="6">
    <source>
        <dbReference type="ARBA" id="ARBA00053742"/>
    </source>
</evidence>
<evidence type="ECO:0000256" key="5">
    <source>
        <dbReference type="ARBA" id="ARBA00050406"/>
    </source>
</evidence>
<comment type="similarity">
    <text evidence="1">Belongs to the methylmalonyl-CoA epimerase family.</text>
</comment>
<evidence type="ECO:0000256" key="4">
    <source>
        <dbReference type="ARBA" id="ARBA00023285"/>
    </source>
</evidence>
<name>A0A9Q0LNP6_ANAIG</name>
<dbReference type="GO" id="GO:0046872">
    <property type="term" value="F:metal ion binding"/>
    <property type="evidence" value="ECO:0007669"/>
    <property type="project" value="UniProtKB-KW"/>
</dbReference>
<comment type="catalytic activity">
    <reaction evidence="5">
        <text>(R)-methylmalonyl-CoA = (S)-methylmalonyl-CoA</text>
        <dbReference type="Rhea" id="RHEA:20553"/>
        <dbReference type="ChEBI" id="CHEBI:57326"/>
        <dbReference type="ChEBI" id="CHEBI:57327"/>
        <dbReference type="EC" id="5.1.99.1"/>
    </reaction>
    <physiologicalReaction direction="right-to-left" evidence="5">
        <dbReference type="Rhea" id="RHEA:20555"/>
    </physiologicalReaction>
</comment>
<dbReference type="GO" id="GO:0004493">
    <property type="term" value="F:methylmalonyl-CoA epimerase activity"/>
    <property type="evidence" value="ECO:0007669"/>
    <property type="project" value="UniProtKB-EC"/>
</dbReference>
<sequence>MFKLNFKNSLSSSFNSIPFQSTNNFLTRKLTTIFKEEKKENFEIGRFNHIAIAVPDLKKAGEMYKNTFGAEISEIMHLPEHGVSTIFVKLANTKIELLHPLGEKSPIKGFLEKNPMGGIHHMCLEVENIQKAIKQMEKSNIKTIGKEPKIGAHNKPVIFLHPKSVGGVLIELEQNSN</sequence>
<dbReference type="InterPro" id="IPR029068">
    <property type="entry name" value="Glyas_Bleomycin-R_OHBP_Dase"/>
</dbReference>
<dbReference type="CDD" id="cd07249">
    <property type="entry name" value="MMCE"/>
    <property type="match status" value="1"/>
</dbReference>
<dbReference type="SUPFAM" id="SSF54593">
    <property type="entry name" value="Glyoxalase/Bleomycin resistance protein/Dihydroxybiphenyl dioxygenase"/>
    <property type="match status" value="1"/>
</dbReference>
<evidence type="ECO:0000259" key="10">
    <source>
        <dbReference type="PROSITE" id="PS51819"/>
    </source>
</evidence>
<dbReference type="GO" id="GO:0046491">
    <property type="term" value="P:L-methylmalonyl-CoA metabolic process"/>
    <property type="evidence" value="ECO:0007669"/>
    <property type="project" value="TreeGrafter"/>
</dbReference>
<dbReference type="EMBL" id="JAPDFW010000066">
    <property type="protein sequence ID" value="KAJ5075120.1"/>
    <property type="molecule type" value="Genomic_DNA"/>
</dbReference>
<keyword evidence="3" id="KW-0413">Isomerase</keyword>
<keyword evidence="13" id="KW-1185">Reference proteome</keyword>
<dbReference type="EMBL" id="JAPDFW010000034">
    <property type="protein sequence ID" value="KAJ5079182.1"/>
    <property type="molecule type" value="Genomic_DNA"/>
</dbReference>
<dbReference type="InterPro" id="IPR051785">
    <property type="entry name" value="MMCE/EMCE_epimerase"/>
</dbReference>
<comment type="caution">
    <text evidence="11">The sequence shown here is derived from an EMBL/GenBank/DDBJ whole genome shotgun (WGS) entry which is preliminary data.</text>
</comment>
<dbReference type="Pfam" id="PF13669">
    <property type="entry name" value="Glyoxalase_4"/>
    <property type="match status" value="1"/>
</dbReference>
<evidence type="ECO:0000256" key="9">
    <source>
        <dbReference type="ARBA" id="ARBA00081771"/>
    </source>
</evidence>
<evidence type="ECO:0000256" key="1">
    <source>
        <dbReference type="ARBA" id="ARBA00009308"/>
    </source>
</evidence>
<dbReference type="InterPro" id="IPR017515">
    <property type="entry name" value="MeMalonyl-CoA_epimerase"/>
</dbReference>
<evidence type="ECO:0000256" key="7">
    <source>
        <dbReference type="ARBA" id="ARBA00066411"/>
    </source>
</evidence>
<dbReference type="FunFam" id="3.10.180.10:FF:000003">
    <property type="entry name" value="Methylmalonyl-CoA epimerase, mitochondrial"/>
    <property type="match status" value="1"/>
</dbReference>
<evidence type="ECO:0000256" key="8">
    <source>
        <dbReference type="ARBA" id="ARBA00071337"/>
    </source>
</evidence>
<dbReference type="PANTHER" id="PTHR43048:SF3">
    <property type="entry name" value="METHYLMALONYL-COA EPIMERASE, MITOCHONDRIAL"/>
    <property type="match status" value="1"/>
</dbReference>
<dbReference type="GO" id="GO:0005739">
    <property type="term" value="C:mitochondrion"/>
    <property type="evidence" value="ECO:0007669"/>
    <property type="project" value="TreeGrafter"/>
</dbReference>
<evidence type="ECO:0000256" key="3">
    <source>
        <dbReference type="ARBA" id="ARBA00023235"/>
    </source>
</evidence>
<dbReference type="PROSITE" id="PS51819">
    <property type="entry name" value="VOC"/>
    <property type="match status" value="1"/>
</dbReference>
<dbReference type="PANTHER" id="PTHR43048">
    <property type="entry name" value="METHYLMALONYL-COA EPIMERASE"/>
    <property type="match status" value="1"/>
</dbReference>
<proteinExistence type="inferred from homology"/>
<dbReference type="OMA" id="IHHICYE"/>
<dbReference type="AlphaFoldDB" id="A0A9Q0LNP6"/>
<reference evidence="11" key="1">
    <citation type="submission" date="2022-10" db="EMBL/GenBank/DDBJ databases">
        <title>Novel sulphate-reducing endosymbionts in the free-living metamonad Anaeramoeba.</title>
        <authorList>
            <person name="Jerlstrom-Hultqvist J."/>
            <person name="Cepicka I."/>
            <person name="Gallot-Lavallee L."/>
            <person name="Salas-Leiva D."/>
            <person name="Curtis B.A."/>
            <person name="Zahonova K."/>
            <person name="Pipaliya S."/>
            <person name="Dacks J."/>
            <person name="Roger A.J."/>
        </authorList>
    </citation>
    <scope>NUCLEOTIDE SEQUENCE</scope>
    <source>
        <strain evidence="11">BMAN</strain>
    </source>
</reference>
<evidence type="ECO:0000256" key="2">
    <source>
        <dbReference type="ARBA" id="ARBA00022723"/>
    </source>
</evidence>
<dbReference type="Gene3D" id="3.10.180.10">
    <property type="entry name" value="2,3-Dihydroxybiphenyl 1,2-Dioxygenase, domain 1"/>
    <property type="match status" value="1"/>
</dbReference>